<gene>
    <name evidence="1" type="ORF">BJ554DRAFT_803</name>
</gene>
<proteinExistence type="predicted"/>
<dbReference type="InterPro" id="IPR036045">
    <property type="entry name" value="Sec1-like_sf"/>
</dbReference>
<accession>A0A8H8DHV5</accession>
<evidence type="ECO:0000313" key="2">
    <source>
        <dbReference type="Proteomes" id="UP000673691"/>
    </source>
</evidence>
<name>A0A8H8DHV5_9FUNG</name>
<protein>
    <submittedName>
        <fullName evidence="1">Uncharacterized protein</fullName>
    </submittedName>
</protein>
<reference evidence="1 2" key="1">
    <citation type="journal article" name="Sci. Rep.">
        <title>Genome-scale phylogenetic analyses confirm Olpidium as the closest living zoosporic fungus to the non-flagellated, terrestrial fungi.</title>
        <authorList>
            <person name="Chang Y."/>
            <person name="Rochon D."/>
            <person name="Sekimoto S."/>
            <person name="Wang Y."/>
            <person name="Chovatia M."/>
            <person name="Sandor L."/>
            <person name="Salamov A."/>
            <person name="Grigoriev I.V."/>
            <person name="Stajich J.E."/>
            <person name="Spatafora J.W."/>
        </authorList>
    </citation>
    <scope>NUCLEOTIDE SEQUENCE [LARGE SCALE GENOMIC DNA]</scope>
    <source>
        <strain evidence="1">S191</strain>
    </source>
</reference>
<dbReference type="SUPFAM" id="SSF56815">
    <property type="entry name" value="Sec1/munc18-like (SM) proteins"/>
    <property type="match status" value="1"/>
</dbReference>
<organism evidence="1 2">
    <name type="scientific">Olpidium bornovanus</name>
    <dbReference type="NCBI Taxonomy" id="278681"/>
    <lineage>
        <taxon>Eukaryota</taxon>
        <taxon>Fungi</taxon>
        <taxon>Fungi incertae sedis</taxon>
        <taxon>Olpidiomycota</taxon>
        <taxon>Olpidiomycotina</taxon>
        <taxon>Olpidiomycetes</taxon>
        <taxon>Olpidiales</taxon>
        <taxon>Olpidiaceae</taxon>
        <taxon>Olpidium</taxon>
    </lineage>
</organism>
<comment type="caution">
    <text evidence="1">The sequence shown here is derived from an EMBL/GenBank/DDBJ whole genome shotgun (WGS) entry which is preliminary data.</text>
</comment>
<dbReference type="OrthoDB" id="2228at2759"/>
<keyword evidence="2" id="KW-1185">Reference proteome</keyword>
<dbReference type="Proteomes" id="UP000673691">
    <property type="component" value="Unassembled WGS sequence"/>
</dbReference>
<evidence type="ECO:0000313" key="1">
    <source>
        <dbReference type="EMBL" id="KAG5458888.1"/>
    </source>
</evidence>
<sequence>MFVTQLGGVAQPCTGLDDALFNKLTASGAKKYIRTLKELFVDFLGTTAARKTLACGDRTLAVESQVFCLHMPNSLYYLFSPDAPTPAFNGDLEMIAKHVSSAPERIEILRSRPGRDFSLTHSVLHFLHLA</sequence>
<dbReference type="EMBL" id="JAEFCI010007762">
    <property type="protein sequence ID" value="KAG5458888.1"/>
    <property type="molecule type" value="Genomic_DNA"/>
</dbReference>
<dbReference type="AlphaFoldDB" id="A0A8H8DHV5"/>